<protein>
    <submittedName>
        <fullName evidence="2">Uncharacterized protein</fullName>
    </submittedName>
</protein>
<proteinExistence type="predicted"/>
<dbReference type="Proteomes" id="UP000682733">
    <property type="component" value="Unassembled WGS sequence"/>
</dbReference>
<gene>
    <name evidence="2" type="ORF">OVA965_LOCUS42998</name>
    <name evidence="3" type="ORF">TMI583_LOCUS45090</name>
</gene>
<organism evidence="2 4">
    <name type="scientific">Didymodactylos carnosus</name>
    <dbReference type="NCBI Taxonomy" id="1234261"/>
    <lineage>
        <taxon>Eukaryota</taxon>
        <taxon>Metazoa</taxon>
        <taxon>Spiralia</taxon>
        <taxon>Gnathifera</taxon>
        <taxon>Rotifera</taxon>
        <taxon>Eurotatoria</taxon>
        <taxon>Bdelloidea</taxon>
        <taxon>Philodinida</taxon>
        <taxon>Philodinidae</taxon>
        <taxon>Didymodactylos</taxon>
    </lineage>
</organism>
<reference evidence="2" key="1">
    <citation type="submission" date="2021-02" db="EMBL/GenBank/DDBJ databases">
        <authorList>
            <person name="Nowell W R."/>
        </authorList>
    </citation>
    <scope>NUCLEOTIDE SEQUENCE</scope>
</reference>
<dbReference type="EMBL" id="CAJNOK010054871">
    <property type="protein sequence ID" value="CAF1617270.1"/>
    <property type="molecule type" value="Genomic_DNA"/>
</dbReference>
<evidence type="ECO:0000256" key="1">
    <source>
        <dbReference type="SAM" id="MobiDB-lite"/>
    </source>
</evidence>
<accession>A0A8S2G2V0</accession>
<evidence type="ECO:0000313" key="4">
    <source>
        <dbReference type="Proteomes" id="UP000677228"/>
    </source>
</evidence>
<sequence length="72" mass="7674">MLVFGDESVCDDQLQVINEADELEKEGIATAIHDSGASGGDQTRDGRLDLNRRPETVSGNPSTSNSLAKDNI</sequence>
<comment type="caution">
    <text evidence="2">The sequence shown here is derived from an EMBL/GenBank/DDBJ whole genome shotgun (WGS) entry which is preliminary data.</text>
</comment>
<feature type="region of interest" description="Disordered" evidence="1">
    <location>
        <begin position="30"/>
        <end position="72"/>
    </location>
</feature>
<evidence type="ECO:0000313" key="2">
    <source>
        <dbReference type="EMBL" id="CAF1617270.1"/>
    </source>
</evidence>
<feature type="compositionally biased region" description="Polar residues" evidence="1">
    <location>
        <begin position="57"/>
        <end position="72"/>
    </location>
</feature>
<feature type="compositionally biased region" description="Basic and acidic residues" evidence="1">
    <location>
        <begin position="42"/>
        <end position="55"/>
    </location>
</feature>
<dbReference type="Proteomes" id="UP000677228">
    <property type="component" value="Unassembled WGS sequence"/>
</dbReference>
<evidence type="ECO:0000313" key="3">
    <source>
        <dbReference type="EMBL" id="CAF4434725.1"/>
    </source>
</evidence>
<dbReference type="AlphaFoldDB" id="A0A8S2G2V0"/>
<name>A0A8S2G2V0_9BILA</name>
<dbReference type="EMBL" id="CAJOBA010079500">
    <property type="protein sequence ID" value="CAF4434725.1"/>
    <property type="molecule type" value="Genomic_DNA"/>
</dbReference>